<dbReference type="InterPro" id="IPR017853">
    <property type="entry name" value="GH"/>
</dbReference>
<feature type="region of interest" description="Disordered" evidence="1">
    <location>
        <begin position="318"/>
        <end position="340"/>
    </location>
</feature>
<dbReference type="PANTHER" id="PTHR34154:SF3">
    <property type="entry name" value="ALKALI-SENSITIVE LINKAGE PROTEIN 1"/>
    <property type="match status" value="1"/>
</dbReference>
<dbReference type="SUPFAM" id="SSF49785">
    <property type="entry name" value="Galactose-binding domain-like"/>
    <property type="match status" value="1"/>
</dbReference>
<proteinExistence type="predicted"/>
<keyword evidence="3" id="KW-0378">Hydrolase</keyword>
<dbReference type="Pfam" id="PF11790">
    <property type="entry name" value="Glyco_hydro_cc"/>
    <property type="match status" value="1"/>
</dbReference>
<gene>
    <name evidence="3" type="ORF">ACFO0P_10950</name>
</gene>
<dbReference type="RefSeq" id="WP_380129767.1">
    <property type="nucleotide sequence ID" value="NZ_JBHSEG010000004.1"/>
</dbReference>
<dbReference type="InterPro" id="IPR008979">
    <property type="entry name" value="Galactose-bd-like_sf"/>
</dbReference>
<keyword evidence="4" id="KW-1185">Reference proteome</keyword>
<organism evidence="3 4">
    <name type="scientific">Deinococcus sonorensis</name>
    <dbReference type="NCBI Taxonomy" id="309891"/>
    <lineage>
        <taxon>Bacteria</taxon>
        <taxon>Thermotogati</taxon>
        <taxon>Deinococcota</taxon>
        <taxon>Deinococci</taxon>
        <taxon>Deinococcales</taxon>
        <taxon>Deinococcaceae</taxon>
        <taxon>Deinococcus</taxon>
    </lineage>
</organism>
<evidence type="ECO:0000313" key="3">
    <source>
        <dbReference type="EMBL" id="MFC4454292.1"/>
    </source>
</evidence>
<dbReference type="PROSITE" id="PS51257">
    <property type="entry name" value="PROKAR_LIPOPROTEIN"/>
    <property type="match status" value="1"/>
</dbReference>
<dbReference type="InterPro" id="IPR000421">
    <property type="entry name" value="FA58C"/>
</dbReference>
<feature type="domain" description="F5/8 type C" evidence="2">
    <location>
        <begin position="313"/>
        <end position="442"/>
    </location>
</feature>
<evidence type="ECO:0000313" key="4">
    <source>
        <dbReference type="Proteomes" id="UP001595939"/>
    </source>
</evidence>
<evidence type="ECO:0000259" key="2">
    <source>
        <dbReference type="PROSITE" id="PS50022"/>
    </source>
</evidence>
<dbReference type="PANTHER" id="PTHR34154">
    <property type="entry name" value="ALKALI-SENSITIVE LINKAGE PROTEIN 1"/>
    <property type="match status" value="1"/>
</dbReference>
<dbReference type="InterPro" id="IPR024655">
    <property type="entry name" value="Asl1_glyco_hydro_catalytic"/>
</dbReference>
<dbReference type="Proteomes" id="UP001595939">
    <property type="component" value="Unassembled WGS sequence"/>
</dbReference>
<dbReference type="PROSITE" id="PS50022">
    <property type="entry name" value="FA58C_3"/>
    <property type="match status" value="1"/>
</dbReference>
<sequence>MNRNHALAVSAGLALLLSGCGNTGPSLGQQQEPSEARSSLQAQATAKSVKRGIAYDLSSGADMAALAPGVSWWYNWGSSPNAGVPSDYATRYGMDYLPMLWNGNFDTATIESKLRANPAVKYLLVLNEPNLTDQANLTPAQAASLWPRYEQVARDTGVKLVGPAMNWGTMSGYNDPVVWLDAFYAAYRGNNGGRDPQIDYLAFHWYDYGLAGQLDRLKKYGKAFWVTEFSNWHSGTDGAQIDTLAKQKAQMADMVATLENRADVFRYAWFTGRWNNDAHYISLLGPTGQLTELGQYYLSLPYSTATGGTTGTCGTSNLAQGRPASASSTENSGTPAGAAFDGNTGTRWASAWSDPQWLQVDLGVSRKICRVTLQWEAAYGKAFRLEASDDMNTWTPLYSTTTGTGGTQTLNVSGTGRYVRMTGTTRGTGYGYSLFEVQVYGTP</sequence>
<dbReference type="EMBL" id="JBHSEG010000004">
    <property type="protein sequence ID" value="MFC4454292.1"/>
    <property type="molecule type" value="Genomic_DNA"/>
</dbReference>
<dbReference type="InterPro" id="IPR053183">
    <property type="entry name" value="ASL1"/>
</dbReference>
<name>A0ABV8Y8R2_9DEIO</name>
<dbReference type="Gene3D" id="3.20.20.80">
    <property type="entry name" value="Glycosidases"/>
    <property type="match status" value="1"/>
</dbReference>
<feature type="compositionally biased region" description="Polar residues" evidence="1">
    <location>
        <begin position="325"/>
        <end position="334"/>
    </location>
</feature>
<dbReference type="Pfam" id="PF00754">
    <property type="entry name" value="F5_F8_type_C"/>
    <property type="match status" value="1"/>
</dbReference>
<dbReference type="GO" id="GO:0016787">
    <property type="term" value="F:hydrolase activity"/>
    <property type="evidence" value="ECO:0007669"/>
    <property type="project" value="UniProtKB-KW"/>
</dbReference>
<evidence type="ECO:0000256" key="1">
    <source>
        <dbReference type="SAM" id="MobiDB-lite"/>
    </source>
</evidence>
<dbReference type="SUPFAM" id="SSF51445">
    <property type="entry name" value="(Trans)glycosidases"/>
    <property type="match status" value="1"/>
</dbReference>
<dbReference type="Gene3D" id="2.60.120.260">
    <property type="entry name" value="Galactose-binding domain-like"/>
    <property type="match status" value="1"/>
</dbReference>
<reference evidence="4" key="1">
    <citation type="journal article" date="2019" name="Int. J. Syst. Evol. Microbiol.">
        <title>The Global Catalogue of Microorganisms (GCM) 10K type strain sequencing project: providing services to taxonomists for standard genome sequencing and annotation.</title>
        <authorList>
            <consortium name="The Broad Institute Genomics Platform"/>
            <consortium name="The Broad Institute Genome Sequencing Center for Infectious Disease"/>
            <person name="Wu L."/>
            <person name="Ma J."/>
        </authorList>
    </citation>
    <scope>NUCLEOTIDE SEQUENCE [LARGE SCALE GENOMIC DNA]</scope>
    <source>
        <strain evidence="4">CCUG 39970</strain>
    </source>
</reference>
<comment type="caution">
    <text evidence="3">The sequence shown here is derived from an EMBL/GenBank/DDBJ whole genome shotgun (WGS) entry which is preliminary data.</text>
</comment>
<accession>A0ABV8Y8R2</accession>
<protein>
    <submittedName>
        <fullName evidence="3">Glycosyl hydrolase</fullName>
    </submittedName>
</protein>